<dbReference type="RefSeq" id="WP_126187190.1">
    <property type="nucleotide sequence ID" value="NZ_PELM01000080.1"/>
</dbReference>
<keyword evidence="1" id="KW-0812">Transmembrane</keyword>
<gene>
    <name evidence="2" type="ORF">CSW50_03570</name>
</gene>
<name>A0A430R9R6_THESC</name>
<sequence length="135" mass="14857">MGKRFVGLPIGLFAILTALGIPVERYARGVEPFPTPGLALTLGLLFSAGVFLLVEDSLRPSQKPPLPKNSERRVRVRHLRLDPEGYANDLEDLGFRVEFGREEVRVYAGPILVWQGRSLKELGPGLSLGPEVARV</sequence>
<protein>
    <submittedName>
        <fullName evidence="2">Uncharacterized protein</fullName>
    </submittedName>
</protein>
<organism evidence="2 3">
    <name type="scientific">Thermus scotoductus</name>
    <dbReference type="NCBI Taxonomy" id="37636"/>
    <lineage>
        <taxon>Bacteria</taxon>
        <taxon>Thermotogati</taxon>
        <taxon>Deinococcota</taxon>
        <taxon>Deinococci</taxon>
        <taxon>Thermales</taxon>
        <taxon>Thermaceae</taxon>
        <taxon>Thermus</taxon>
    </lineage>
</organism>
<dbReference type="AlphaFoldDB" id="A0A430R9R6"/>
<evidence type="ECO:0000313" key="3">
    <source>
        <dbReference type="Proteomes" id="UP000288082"/>
    </source>
</evidence>
<accession>A0A430R9R6</accession>
<evidence type="ECO:0000313" key="2">
    <source>
        <dbReference type="EMBL" id="RTH04114.1"/>
    </source>
</evidence>
<comment type="caution">
    <text evidence="2">The sequence shown here is derived from an EMBL/GenBank/DDBJ whole genome shotgun (WGS) entry which is preliminary data.</text>
</comment>
<keyword evidence="1" id="KW-1133">Transmembrane helix</keyword>
<dbReference type="EMBL" id="PELM01000080">
    <property type="protein sequence ID" value="RTH04114.1"/>
    <property type="molecule type" value="Genomic_DNA"/>
</dbReference>
<keyword evidence="1" id="KW-0472">Membrane</keyword>
<feature type="transmembrane region" description="Helical" evidence="1">
    <location>
        <begin position="36"/>
        <end position="54"/>
    </location>
</feature>
<reference evidence="2 3" key="1">
    <citation type="journal article" date="2019" name="Extremophiles">
        <title>Biogeography of thermophiles and predominance of Thermus scotoductus in domestic water heaters.</title>
        <authorList>
            <person name="Wilpiszeski R.L."/>
            <person name="Zhang Z."/>
            <person name="House C.H."/>
        </authorList>
    </citation>
    <scope>NUCLEOTIDE SEQUENCE [LARGE SCALE GENOMIC DNA]</scope>
    <source>
        <strain evidence="2 3">38_S38</strain>
    </source>
</reference>
<dbReference type="Proteomes" id="UP000288082">
    <property type="component" value="Unassembled WGS sequence"/>
</dbReference>
<evidence type="ECO:0000256" key="1">
    <source>
        <dbReference type="SAM" id="Phobius"/>
    </source>
</evidence>
<proteinExistence type="predicted"/>